<dbReference type="InterPro" id="IPR051942">
    <property type="entry name" value="DENN_domain_containing_2"/>
</dbReference>
<sequence>MYKPPTNSNRVKTIKNKFEGFDSTVSNNNNNGKESAAEKSSKIVATSRSNLAKVENGKPPLNRQLSDPCKRNIKRTPAFRLDKSHDNQPPPFQRNHYCNRSTTFENKVKQFNSAVKCDSANLNSDKCLNINNNKSPQKNKLIVSDRPTKSANKPILIKSKSSADFQYIRNKFCIASKTNDQETANQQQTKEISNRLTETKSAEKLNNICQKNNKAMDFSMLYTEPIPKALRKKNCDIKENDIYNMSTLKIGDKMSKLQEIVDLNQIGLTDTLKTALKRPLPPGPAPKKPPRTFQHLPLQNNLETNPSFLHTAPKTDVKVHVKKSPALKKADPKYMLSKLENALKNNKLKSRKQAKIDLSTTSGEDSDDSLLFKSKSLPKTTLNRGRLDEHFAPKPPAAFDLNCLNGFNCVNSNYEKLNEPMSSFFVDRHFEEPVYAEPFHHGNNGSNENKEVKRNSLYYMSSPVQTPEENYLEGSMKNGDANYKSDQMKLQLAAEISSTSSFTSDTDSICSISNEDSTPTKVRDIVGIFQSSPPTTRPQQQDSDRVENLRNNLKKTLERSFSSGARPLETSANGNVKDIVEKFQHYIKQVPKYCEPKFTKTDPLFHCCLIVQRSQDIAQIKYKFPPGVDVPCSIEKLVFPETHMVTLDSTSTAQNYSMILTDDKAERMFGYCRRVMPEGTSTCLPLAYCILSKHRSPRFYKKVLIELESRHGFPDKTRDELICQFYLQSYPLPGMSVLIDLTRVLHPPPSTSHNNNLEESLDLSGFVNVHKTGQYGVIQKKGDKIFVSEHDADCVLPSIITENGDKVELELTLHPDRRYEVTDLTSLHRLPDDVILKIFSSLLLERKVILISTVLSDLSLTVDALQSILYPFEWPHTVIPVLPESLWPVVESPTPVICGCLSRAVVEEHFIENGIVVDLDRGAILKCEGDEDKILSNSIKKAWKKSLSQSSSKKLILNGENLGNSMEYTRSKCLSDAYLQVFAMSISHYKNHLENGEFRAKEFVQCGKTKGIRKFLVLFTQTFMFNEFISTASPEKISDFDRSLKRIMNK</sequence>
<feature type="region of interest" description="Disordered" evidence="1">
    <location>
        <begin position="21"/>
        <end position="42"/>
    </location>
</feature>
<feature type="compositionally biased region" description="Polar residues" evidence="1">
    <location>
        <begin position="23"/>
        <end position="33"/>
    </location>
</feature>
<dbReference type="EMBL" id="OV121135">
    <property type="protein sequence ID" value="CAH0555913.1"/>
    <property type="molecule type" value="Genomic_DNA"/>
</dbReference>
<dbReference type="InterPro" id="IPR037516">
    <property type="entry name" value="Tripartite_DENN"/>
</dbReference>
<dbReference type="Pfam" id="PF03456">
    <property type="entry name" value="uDENN"/>
    <property type="match status" value="1"/>
</dbReference>
<dbReference type="Proteomes" id="UP001154078">
    <property type="component" value="Chromosome 4"/>
</dbReference>
<dbReference type="OrthoDB" id="10266080at2759"/>
<feature type="region of interest" description="Disordered" evidence="1">
    <location>
        <begin position="278"/>
        <end position="297"/>
    </location>
</feature>
<feature type="domain" description="UDENN" evidence="2">
    <location>
        <begin position="602"/>
        <end position="1042"/>
    </location>
</feature>
<dbReference type="Gene3D" id="3.40.50.11500">
    <property type="match status" value="1"/>
</dbReference>
<dbReference type="AlphaFoldDB" id="A0A9P0B7R3"/>
<dbReference type="InterPro" id="IPR043153">
    <property type="entry name" value="DENN_C"/>
</dbReference>
<evidence type="ECO:0000313" key="3">
    <source>
        <dbReference type="EMBL" id="CAH0555913.1"/>
    </source>
</evidence>
<dbReference type="SMART" id="SM00799">
    <property type="entry name" value="DENN"/>
    <property type="match status" value="1"/>
</dbReference>
<dbReference type="SMART" id="SM00800">
    <property type="entry name" value="uDENN"/>
    <property type="match status" value="1"/>
</dbReference>
<organism evidence="3 4">
    <name type="scientific">Brassicogethes aeneus</name>
    <name type="common">Rape pollen beetle</name>
    <name type="synonym">Meligethes aeneus</name>
    <dbReference type="NCBI Taxonomy" id="1431903"/>
    <lineage>
        <taxon>Eukaryota</taxon>
        <taxon>Metazoa</taxon>
        <taxon>Ecdysozoa</taxon>
        <taxon>Arthropoda</taxon>
        <taxon>Hexapoda</taxon>
        <taxon>Insecta</taxon>
        <taxon>Pterygota</taxon>
        <taxon>Neoptera</taxon>
        <taxon>Endopterygota</taxon>
        <taxon>Coleoptera</taxon>
        <taxon>Polyphaga</taxon>
        <taxon>Cucujiformia</taxon>
        <taxon>Nitidulidae</taxon>
        <taxon>Meligethinae</taxon>
        <taxon>Brassicogethes</taxon>
    </lineage>
</organism>
<dbReference type="InterPro" id="IPR005113">
    <property type="entry name" value="uDENN_dom"/>
</dbReference>
<reference evidence="3" key="1">
    <citation type="submission" date="2021-12" db="EMBL/GenBank/DDBJ databases">
        <authorList>
            <person name="King R."/>
        </authorList>
    </citation>
    <scope>NUCLEOTIDE SEQUENCE</scope>
</reference>
<evidence type="ECO:0000259" key="2">
    <source>
        <dbReference type="PROSITE" id="PS50211"/>
    </source>
</evidence>
<dbReference type="PANTHER" id="PTHR15288:SF0">
    <property type="entry name" value="UDENN DOMAIN-CONTAINING PROTEIN"/>
    <property type="match status" value="1"/>
</dbReference>
<dbReference type="PROSITE" id="PS50211">
    <property type="entry name" value="DENN"/>
    <property type="match status" value="1"/>
</dbReference>
<name>A0A9P0B7R3_BRAAE</name>
<dbReference type="InterPro" id="IPR001194">
    <property type="entry name" value="cDENN_dom"/>
</dbReference>
<dbReference type="Gene3D" id="3.30.450.200">
    <property type="match status" value="1"/>
</dbReference>
<accession>A0A9P0B7R3</accession>
<evidence type="ECO:0000256" key="1">
    <source>
        <dbReference type="SAM" id="MobiDB-lite"/>
    </source>
</evidence>
<dbReference type="PANTHER" id="PTHR15288">
    <property type="entry name" value="DENN DOMAIN-CONTAINING PROTEIN 2"/>
    <property type="match status" value="1"/>
</dbReference>
<evidence type="ECO:0000313" key="4">
    <source>
        <dbReference type="Proteomes" id="UP001154078"/>
    </source>
</evidence>
<proteinExistence type="predicted"/>
<keyword evidence="4" id="KW-1185">Reference proteome</keyword>
<gene>
    <name evidence="3" type="ORF">MELIAE_LOCUS7163</name>
</gene>
<dbReference type="Pfam" id="PF02141">
    <property type="entry name" value="DENN"/>
    <property type="match status" value="1"/>
</dbReference>
<protein>
    <recommendedName>
        <fullName evidence="2">UDENN domain-containing protein</fullName>
    </recommendedName>
</protein>